<reference evidence="2 3" key="1">
    <citation type="submission" date="2014-04" db="EMBL/GenBank/DDBJ databases">
        <authorList>
            <consortium name="DOE Joint Genome Institute"/>
            <person name="Kuo A."/>
            <person name="Gay G."/>
            <person name="Dore J."/>
            <person name="Kohler A."/>
            <person name="Nagy L.G."/>
            <person name="Floudas D."/>
            <person name="Copeland A."/>
            <person name="Barry K.W."/>
            <person name="Cichocki N."/>
            <person name="Veneault-Fourrey C."/>
            <person name="LaButti K."/>
            <person name="Lindquist E.A."/>
            <person name="Lipzen A."/>
            <person name="Lundell T."/>
            <person name="Morin E."/>
            <person name="Murat C."/>
            <person name="Sun H."/>
            <person name="Tunlid A."/>
            <person name="Henrissat B."/>
            <person name="Grigoriev I.V."/>
            <person name="Hibbett D.S."/>
            <person name="Martin F."/>
            <person name="Nordberg H.P."/>
            <person name="Cantor M.N."/>
            <person name="Hua S.X."/>
        </authorList>
    </citation>
    <scope>NUCLEOTIDE SEQUENCE [LARGE SCALE GENOMIC DNA]</scope>
    <source>
        <strain evidence="3">h7</strain>
    </source>
</reference>
<dbReference type="GO" id="GO:0003677">
    <property type="term" value="F:DNA binding"/>
    <property type="evidence" value="ECO:0007669"/>
    <property type="project" value="TreeGrafter"/>
</dbReference>
<accession>A0A0C3CMI7</accession>
<gene>
    <name evidence="2" type="ORF">M413DRAFT_442010</name>
</gene>
<dbReference type="HOGENOM" id="CLU_028895_2_2_1"/>
<evidence type="ECO:0000313" key="3">
    <source>
        <dbReference type="Proteomes" id="UP000053424"/>
    </source>
</evidence>
<name>A0A0C3CMI7_HEBCY</name>
<dbReference type="PANTHER" id="PTHR28027:SF1">
    <property type="entry name" value="CAMP INDEPENDENT REGULATORY PROTEIN (AFU_ORTHOLOGUE AFUA_3G09640)"/>
    <property type="match status" value="1"/>
</dbReference>
<proteinExistence type="predicted"/>
<feature type="region of interest" description="Disordered" evidence="1">
    <location>
        <begin position="181"/>
        <end position="202"/>
    </location>
</feature>
<dbReference type="Pfam" id="PF09729">
    <property type="entry name" value="Gti1_Pac2"/>
    <property type="match status" value="1"/>
</dbReference>
<protein>
    <submittedName>
        <fullName evidence="2">Uncharacterized protein</fullName>
    </submittedName>
</protein>
<organism evidence="2 3">
    <name type="scientific">Hebeloma cylindrosporum</name>
    <dbReference type="NCBI Taxonomy" id="76867"/>
    <lineage>
        <taxon>Eukaryota</taxon>
        <taxon>Fungi</taxon>
        <taxon>Dikarya</taxon>
        <taxon>Basidiomycota</taxon>
        <taxon>Agaricomycotina</taxon>
        <taxon>Agaricomycetes</taxon>
        <taxon>Agaricomycetidae</taxon>
        <taxon>Agaricales</taxon>
        <taxon>Agaricineae</taxon>
        <taxon>Hymenogastraceae</taxon>
        <taxon>Hebeloma</taxon>
    </lineage>
</organism>
<dbReference type="OrthoDB" id="5572844at2759"/>
<sequence>MIQQPTCIGLRVRTPADAHVIFHAVHQGILRMVARRLDTEERRAISPGCVYVWEERGASAETNGVLGIERWTDSMKWGGSRVKDEFLFYYEERKSHADLEFMTSGSESSSRHAVYRPRLTKQTYSVYVNTPKGRRKWHLIAYVVPETVERLATINDHPELASLHVPRGMYTAARLSKTRRKDSTSTFLSGDTISSSSSGLADSQPFTVPIRELDDTQGLAPLVYLNSCAPPRRHVMDEMALNSFLGFP</sequence>
<dbReference type="InterPro" id="IPR018608">
    <property type="entry name" value="Gti1/Pac2"/>
</dbReference>
<feature type="compositionally biased region" description="Low complexity" evidence="1">
    <location>
        <begin position="185"/>
        <end position="202"/>
    </location>
</feature>
<reference evidence="3" key="2">
    <citation type="submission" date="2015-01" db="EMBL/GenBank/DDBJ databases">
        <title>Evolutionary Origins and Diversification of the Mycorrhizal Mutualists.</title>
        <authorList>
            <consortium name="DOE Joint Genome Institute"/>
            <consortium name="Mycorrhizal Genomics Consortium"/>
            <person name="Kohler A."/>
            <person name="Kuo A."/>
            <person name="Nagy L.G."/>
            <person name="Floudas D."/>
            <person name="Copeland A."/>
            <person name="Barry K.W."/>
            <person name="Cichocki N."/>
            <person name="Veneault-Fourrey C."/>
            <person name="LaButti K."/>
            <person name="Lindquist E.A."/>
            <person name="Lipzen A."/>
            <person name="Lundell T."/>
            <person name="Morin E."/>
            <person name="Murat C."/>
            <person name="Riley R."/>
            <person name="Ohm R."/>
            <person name="Sun H."/>
            <person name="Tunlid A."/>
            <person name="Henrissat B."/>
            <person name="Grigoriev I.V."/>
            <person name="Hibbett D.S."/>
            <person name="Martin F."/>
        </authorList>
    </citation>
    <scope>NUCLEOTIDE SEQUENCE [LARGE SCALE GENOMIC DNA]</scope>
    <source>
        <strain evidence="3">h7</strain>
    </source>
</reference>
<evidence type="ECO:0000256" key="1">
    <source>
        <dbReference type="SAM" id="MobiDB-lite"/>
    </source>
</evidence>
<dbReference type="EMBL" id="KN831772">
    <property type="protein sequence ID" value="KIM45334.1"/>
    <property type="molecule type" value="Genomic_DNA"/>
</dbReference>
<evidence type="ECO:0000313" key="2">
    <source>
        <dbReference type="EMBL" id="KIM45334.1"/>
    </source>
</evidence>
<dbReference type="AlphaFoldDB" id="A0A0C3CMI7"/>
<keyword evidence="3" id="KW-1185">Reference proteome</keyword>
<dbReference type="Proteomes" id="UP000053424">
    <property type="component" value="Unassembled WGS sequence"/>
</dbReference>
<dbReference type="PANTHER" id="PTHR28027">
    <property type="entry name" value="TRANSCRIPTIONAL REGULATOR MIT1"/>
    <property type="match status" value="1"/>
</dbReference>